<comment type="caution">
    <text evidence="2">The sequence shown here is derived from an EMBL/GenBank/DDBJ whole genome shotgun (WGS) entry which is preliminary data.</text>
</comment>
<gene>
    <name evidence="2" type="ORF">Amac_016180</name>
</gene>
<evidence type="ECO:0000313" key="2">
    <source>
        <dbReference type="EMBL" id="GES08023.1"/>
    </source>
</evidence>
<evidence type="ECO:0000313" key="3">
    <source>
        <dbReference type="Proteomes" id="UP000331127"/>
    </source>
</evidence>
<protein>
    <recommendedName>
        <fullName evidence="1">FtsH ternary system domain-containing protein</fullName>
    </recommendedName>
</protein>
<dbReference type="EMBL" id="BLAE01000008">
    <property type="protein sequence ID" value="GES08023.1"/>
    <property type="molecule type" value="Genomic_DNA"/>
</dbReference>
<dbReference type="AlphaFoldDB" id="A0A5M3WMC5"/>
<dbReference type="OrthoDB" id="799111at2"/>
<keyword evidence="3" id="KW-1185">Reference proteome</keyword>
<reference evidence="2 3" key="1">
    <citation type="submission" date="2019-10" db="EMBL/GenBank/DDBJ databases">
        <title>Whole genome shotgun sequence of Acrocarpospora macrocephala NBRC 16266.</title>
        <authorList>
            <person name="Ichikawa N."/>
            <person name="Kimura A."/>
            <person name="Kitahashi Y."/>
            <person name="Komaki H."/>
            <person name="Oguchi A."/>
        </authorList>
    </citation>
    <scope>NUCLEOTIDE SEQUENCE [LARGE SCALE GENOMIC DNA]</scope>
    <source>
        <strain evidence="2 3">NBRC 16266</strain>
    </source>
</reference>
<dbReference type="RefSeq" id="WP_155353670.1">
    <property type="nucleotide sequence ID" value="NZ_BAAAHL010000012.1"/>
</dbReference>
<evidence type="ECO:0000259" key="1">
    <source>
        <dbReference type="Pfam" id="PF19998"/>
    </source>
</evidence>
<organism evidence="2 3">
    <name type="scientific">Acrocarpospora macrocephala</name>
    <dbReference type="NCBI Taxonomy" id="150177"/>
    <lineage>
        <taxon>Bacteria</taxon>
        <taxon>Bacillati</taxon>
        <taxon>Actinomycetota</taxon>
        <taxon>Actinomycetes</taxon>
        <taxon>Streptosporangiales</taxon>
        <taxon>Streptosporangiaceae</taxon>
        <taxon>Acrocarpospora</taxon>
    </lineage>
</organism>
<sequence length="280" mass="30867">MGAVETAQRVLDWVARPAGNVPNGTLWKAARLADPPPDVVRRLAEITWRSNAVRGMGNPPFGEAARVGLGGVLLAAVIGGRDHPEPAMMIANSLVRTRSWLPDATARHAVVLPALRGVPAWEGVEGLPDILLRASPLTAVLHHPPGDPDSSEYRAVQERVAELVARPRGRAVVVGTMAECDSDVRVLSWRAYLLNQWLRHGELDLVRDVYATAWLRHGKAWARQIGQALRWEGKPTPVMKATGTYWAAAERVDLGRTRPVARGYDSALRLVHRYRTWRGR</sequence>
<name>A0A5M3WMC5_9ACTN</name>
<dbReference type="Proteomes" id="UP000331127">
    <property type="component" value="Unassembled WGS sequence"/>
</dbReference>
<dbReference type="Pfam" id="PF19998">
    <property type="entry name" value="fvmX1"/>
    <property type="match status" value="1"/>
</dbReference>
<proteinExistence type="predicted"/>
<accession>A0A5M3WMC5</accession>
<dbReference type="InterPro" id="IPR045480">
    <property type="entry name" value="fvmX1"/>
</dbReference>
<feature type="domain" description="FtsH ternary system" evidence="1">
    <location>
        <begin position="21"/>
        <end position="233"/>
    </location>
</feature>